<accession>A0A077AZU1</accession>
<reference evidence="2 3" key="1">
    <citation type="submission" date="2014-07" db="EMBL/GenBank/DDBJ databases">
        <title>Comparative genomic insights into amoeba endosymbionts belonging to the families of Holosporaceae and Candidatus Midichloriaceae within Rickettsiales.</title>
        <authorList>
            <person name="Wang Z."/>
            <person name="Wu M."/>
        </authorList>
    </citation>
    <scope>NUCLEOTIDE SEQUENCE [LARGE SCALE GENOMIC DNA]</scope>
    <source>
        <strain evidence="2">PRA3</strain>
    </source>
</reference>
<dbReference type="eggNOG" id="COG3178">
    <property type="taxonomic scope" value="Bacteria"/>
</dbReference>
<dbReference type="InterPro" id="IPR002575">
    <property type="entry name" value="Aminoglycoside_PTrfase"/>
</dbReference>
<dbReference type="SUPFAM" id="SSF56112">
    <property type="entry name" value="Protein kinase-like (PK-like)"/>
    <property type="match status" value="1"/>
</dbReference>
<feature type="domain" description="Aminoglycoside phosphotransferase" evidence="1">
    <location>
        <begin position="19"/>
        <end position="245"/>
    </location>
</feature>
<name>A0A077AZU1_9PROT</name>
<dbReference type="RefSeq" id="WP_038467797.1">
    <property type="nucleotide sequence ID" value="NZ_CP008941.1"/>
</dbReference>
<dbReference type="Pfam" id="PF01636">
    <property type="entry name" value="APH"/>
    <property type="match status" value="1"/>
</dbReference>
<dbReference type="OrthoDB" id="9809275at2"/>
<dbReference type="Gene3D" id="3.30.200.20">
    <property type="entry name" value="Phosphorylase Kinase, domain 1"/>
    <property type="match status" value="1"/>
</dbReference>
<dbReference type="HOGENOM" id="CLU_021467_2_0_5"/>
<gene>
    <name evidence="2" type="ORF">ID47_11540</name>
</gene>
<organism evidence="2 3">
    <name type="scientific">Candidatus Odyssella acanthamoebae</name>
    <dbReference type="NCBI Taxonomy" id="91604"/>
    <lineage>
        <taxon>Bacteria</taxon>
        <taxon>Pseudomonadati</taxon>
        <taxon>Pseudomonadota</taxon>
        <taxon>Alphaproteobacteria</taxon>
        <taxon>Holosporales</taxon>
        <taxon>Candidatus Paracaedibacteraceae</taxon>
        <taxon>Candidatus Odyssella</taxon>
    </lineage>
</organism>
<dbReference type="Gene3D" id="3.90.1200.10">
    <property type="match status" value="1"/>
</dbReference>
<evidence type="ECO:0000259" key="1">
    <source>
        <dbReference type="Pfam" id="PF01636"/>
    </source>
</evidence>
<protein>
    <recommendedName>
        <fullName evidence="1">Aminoglycoside phosphotransferase domain-containing protein</fullName>
    </recommendedName>
</protein>
<sequence>MKNALHDFLKDHGLATATMTFLAGDASPRQYFRLNRQPDTFVLMNTPASEKPKQFIDIATLLTNNGFSAPQIIGHNLSDGFILLEDLHDDTFTNVLKANPEQAPALYTLATETLVALAQTFHSKPDMIEDYSVRQFMDGVFLFVDWFYPATHGHQLPAKARSEFEKVWLKVFERADTLPKTLILRDFHVDNLIYIKDRPQTKACGLLDFQDARWGPMVYDFVSLIDDVRMDIAPDIELNCWQRYSQAFSQFQEGTMERTITYMVSASRLTRILGLFVRLAKRDNKPHYLNHIPRIWRLLDKNLNHPELAKIKNWFNQNITVRDVKHD</sequence>
<evidence type="ECO:0000313" key="3">
    <source>
        <dbReference type="Proteomes" id="UP000028926"/>
    </source>
</evidence>
<dbReference type="KEGG" id="paca:ID47_11540"/>
<proteinExistence type="predicted"/>
<dbReference type="AlphaFoldDB" id="A0A077AZU1"/>
<dbReference type="InterPro" id="IPR011009">
    <property type="entry name" value="Kinase-like_dom_sf"/>
</dbReference>
<dbReference type="EMBL" id="CP008941">
    <property type="protein sequence ID" value="AIK97228.1"/>
    <property type="molecule type" value="Genomic_DNA"/>
</dbReference>
<keyword evidence="3" id="KW-1185">Reference proteome</keyword>
<evidence type="ECO:0000313" key="2">
    <source>
        <dbReference type="EMBL" id="AIK97228.1"/>
    </source>
</evidence>
<dbReference type="Proteomes" id="UP000028926">
    <property type="component" value="Chromosome"/>
</dbReference>
<dbReference type="STRING" id="91604.ID47_11540"/>